<feature type="non-terminal residue" evidence="4">
    <location>
        <position position="1"/>
    </location>
</feature>
<dbReference type="InterPro" id="IPR036130">
    <property type="entry name" value="Pyridoxine-5'_phos_synth"/>
</dbReference>
<gene>
    <name evidence="4" type="ORF">S12H4_24955</name>
</gene>
<keyword evidence="3" id="KW-0664">Pyridoxine biosynthesis</keyword>
<dbReference type="Pfam" id="PF03740">
    <property type="entry name" value="PdxJ"/>
    <property type="match status" value="1"/>
</dbReference>
<dbReference type="PANTHER" id="PTHR30456">
    <property type="entry name" value="PYRIDOXINE 5'-PHOSPHATE SYNTHASE"/>
    <property type="match status" value="1"/>
</dbReference>
<dbReference type="EMBL" id="BARW01013744">
    <property type="protein sequence ID" value="GAI83158.1"/>
    <property type="molecule type" value="Genomic_DNA"/>
</dbReference>
<name>X1RR70_9ZZZZ</name>
<dbReference type="GO" id="GO:0008615">
    <property type="term" value="P:pyridoxine biosynthetic process"/>
    <property type="evidence" value="ECO:0007669"/>
    <property type="project" value="UniProtKB-KW"/>
</dbReference>
<keyword evidence="2" id="KW-0808">Transferase</keyword>
<protein>
    <recommendedName>
        <fullName evidence="5">Pyridoxine 5'-phosphate synthase</fullName>
    </recommendedName>
</protein>
<proteinExistence type="predicted"/>
<evidence type="ECO:0000256" key="3">
    <source>
        <dbReference type="ARBA" id="ARBA00023096"/>
    </source>
</evidence>
<dbReference type="PANTHER" id="PTHR30456:SF0">
    <property type="entry name" value="PYRIDOXINE 5'-PHOSPHATE SYNTHASE"/>
    <property type="match status" value="1"/>
</dbReference>
<sequence length="123" mass="13996">ARLSVNIDHIATLRQARRAKEPEPTAAALLAELAGAQGITVHLRKDRRHIQERDLEILRATVKTKLNLEMGTNEEIVKIALRVISMCFLDITRSRVNKEGNHYFSIMEKGYYFFQPAIIPGKV</sequence>
<dbReference type="AlphaFoldDB" id="X1RR70"/>
<evidence type="ECO:0000256" key="2">
    <source>
        <dbReference type="ARBA" id="ARBA00022679"/>
    </source>
</evidence>
<organism evidence="4">
    <name type="scientific">marine sediment metagenome</name>
    <dbReference type="NCBI Taxonomy" id="412755"/>
    <lineage>
        <taxon>unclassified sequences</taxon>
        <taxon>metagenomes</taxon>
        <taxon>ecological metagenomes</taxon>
    </lineage>
</organism>
<evidence type="ECO:0000313" key="4">
    <source>
        <dbReference type="EMBL" id="GAI83158.1"/>
    </source>
</evidence>
<dbReference type="InterPro" id="IPR004569">
    <property type="entry name" value="PyrdxlP_synth_PdxJ"/>
</dbReference>
<reference evidence="4" key="1">
    <citation type="journal article" date="2014" name="Front. Microbiol.">
        <title>High frequency of phylogenetically diverse reductive dehalogenase-homologous genes in deep subseafloor sedimentary metagenomes.</title>
        <authorList>
            <person name="Kawai M."/>
            <person name="Futagami T."/>
            <person name="Toyoda A."/>
            <person name="Takaki Y."/>
            <person name="Nishi S."/>
            <person name="Hori S."/>
            <person name="Arai W."/>
            <person name="Tsubouchi T."/>
            <person name="Morono Y."/>
            <person name="Uchiyama I."/>
            <person name="Ito T."/>
            <person name="Fujiyama A."/>
            <person name="Inagaki F."/>
            <person name="Takami H."/>
        </authorList>
    </citation>
    <scope>NUCLEOTIDE SEQUENCE</scope>
    <source>
        <strain evidence="4">Expedition CK06-06</strain>
    </source>
</reference>
<accession>X1RR70</accession>
<dbReference type="InterPro" id="IPR013785">
    <property type="entry name" value="Aldolase_TIM"/>
</dbReference>
<evidence type="ECO:0008006" key="5">
    <source>
        <dbReference type="Google" id="ProtNLM"/>
    </source>
</evidence>
<comment type="caution">
    <text evidence="4">The sequence shown here is derived from an EMBL/GenBank/DDBJ whole genome shotgun (WGS) entry which is preliminary data.</text>
</comment>
<feature type="non-terminal residue" evidence="4">
    <location>
        <position position="123"/>
    </location>
</feature>
<dbReference type="GO" id="GO:0005829">
    <property type="term" value="C:cytosol"/>
    <property type="evidence" value="ECO:0007669"/>
    <property type="project" value="TreeGrafter"/>
</dbReference>
<dbReference type="SUPFAM" id="SSF63892">
    <property type="entry name" value="Pyridoxine 5'-phosphate synthase"/>
    <property type="match status" value="1"/>
</dbReference>
<evidence type="ECO:0000256" key="1">
    <source>
        <dbReference type="ARBA" id="ARBA00022490"/>
    </source>
</evidence>
<dbReference type="Gene3D" id="3.20.20.70">
    <property type="entry name" value="Aldolase class I"/>
    <property type="match status" value="1"/>
</dbReference>
<keyword evidence="1" id="KW-0963">Cytoplasm</keyword>
<dbReference type="GO" id="GO:0033856">
    <property type="term" value="F:pyridoxine 5'-phosphate synthase activity"/>
    <property type="evidence" value="ECO:0007669"/>
    <property type="project" value="InterPro"/>
</dbReference>